<dbReference type="PATRIC" id="fig|1441095.3.peg.751"/>
<comment type="similarity">
    <text evidence="1">Belongs to the UPF0738 family.</text>
</comment>
<dbReference type="AlphaFoldDB" id="A0A0M4FP37"/>
<dbReference type="HAMAP" id="MF_01861">
    <property type="entry name" value="UPF0738"/>
    <property type="match status" value="1"/>
</dbReference>
<dbReference type="Pfam" id="PF19785">
    <property type="entry name" value="UPF0738"/>
    <property type="match status" value="1"/>
</dbReference>
<dbReference type="Proteomes" id="UP000067625">
    <property type="component" value="Chromosome"/>
</dbReference>
<evidence type="ECO:0000256" key="1">
    <source>
        <dbReference type="HAMAP-Rule" id="MF_01861"/>
    </source>
</evidence>
<reference evidence="3" key="1">
    <citation type="submission" date="2015-08" db="EMBL/GenBank/DDBJ databases">
        <title>Genome sequencing project for genomic taxonomy and phylogenomics of Bacillus-like bacteria.</title>
        <authorList>
            <person name="Liu B."/>
            <person name="Wang J."/>
            <person name="Zhu Y."/>
            <person name="Liu G."/>
            <person name="Chen Q."/>
            <person name="Chen Z."/>
            <person name="Lan J."/>
            <person name="Che J."/>
            <person name="Ge C."/>
            <person name="Shi H."/>
            <person name="Pan Z."/>
            <person name="Liu X."/>
        </authorList>
    </citation>
    <scope>NUCLEOTIDE SEQUENCE [LARGE SCALE GENOMIC DNA]</scope>
    <source>
        <strain evidence="3">FJAT-4402</strain>
    </source>
</reference>
<evidence type="ECO:0000313" key="3">
    <source>
        <dbReference type="Proteomes" id="UP000067625"/>
    </source>
</evidence>
<accession>A0A0M4FP37</accession>
<keyword evidence="3" id="KW-1185">Reference proteome</keyword>
<protein>
    <recommendedName>
        <fullName evidence="1">UPF0738 protein AM592_03440</fullName>
    </recommendedName>
</protein>
<dbReference type="InterPro" id="IPR020908">
    <property type="entry name" value="UPF0738"/>
</dbReference>
<dbReference type="RefSeq" id="WP_053602488.1">
    <property type="nucleotide sequence ID" value="NZ_CP012600.1"/>
</dbReference>
<gene>
    <name evidence="2" type="ORF">AM592_03440</name>
</gene>
<dbReference type="EMBL" id="CP012600">
    <property type="protein sequence ID" value="ALC80748.1"/>
    <property type="molecule type" value="Genomic_DNA"/>
</dbReference>
<dbReference type="STRING" id="1441095.AM592_03440"/>
<proteinExistence type="inferred from homology"/>
<sequence length="122" mass="13748">MPNRIELTESSMKDNALILSGSAAELEGEIKATGQMLVDSDNFAFVYVLEYKQAFYYAILQEQVWPQVNNALESDMPVYISIGSRTIELTGIHEELSYLLGNIKDNANYGEEMEKKVIDAFL</sequence>
<reference evidence="2 3" key="2">
    <citation type="journal article" date="2016" name="Int. J. Syst. Evol. Microbiol.">
        <title>Bacillus gobiensis sp. nov., isolated from a soil sample.</title>
        <authorList>
            <person name="Liu B."/>
            <person name="Liu G.H."/>
            <person name="Cetin S."/>
            <person name="Schumann P."/>
            <person name="Pan Z.Z."/>
            <person name="Chen Q.Q."/>
        </authorList>
    </citation>
    <scope>NUCLEOTIDE SEQUENCE [LARGE SCALE GENOMIC DNA]</scope>
    <source>
        <strain evidence="2 3">FJAT-4402</strain>
    </source>
</reference>
<dbReference type="OrthoDB" id="2966478at2"/>
<organism evidence="2 3">
    <name type="scientific">Bacillus gobiensis</name>
    <dbReference type="NCBI Taxonomy" id="1441095"/>
    <lineage>
        <taxon>Bacteria</taxon>
        <taxon>Bacillati</taxon>
        <taxon>Bacillota</taxon>
        <taxon>Bacilli</taxon>
        <taxon>Bacillales</taxon>
        <taxon>Bacillaceae</taxon>
        <taxon>Bacillus</taxon>
    </lineage>
</organism>
<name>A0A0M4FP37_9BACI</name>
<evidence type="ECO:0000313" key="2">
    <source>
        <dbReference type="EMBL" id="ALC80748.1"/>
    </source>
</evidence>